<protein>
    <recommendedName>
        <fullName evidence="4">ACT domain-containing protein</fullName>
    </recommendedName>
</protein>
<evidence type="ECO:0000256" key="3">
    <source>
        <dbReference type="SAM" id="Coils"/>
    </source>
</evidence>
<dbReference type="InterPro" id="IPR054502">
    <property type="entry name" value="bHLH-TF_ACT-like_plant"/>
</dbReference>
<evidence type="ECO:0000313" key="6">
    <source>
        <dbReference type="Proteomes" id="UP001168098"/>
    </source>
</evidence>
<feature type="domain" description="ACT" evidence="4">
    <location>
        <begin position="81"/>
        <end position="157"/>
    </location>
</feature>
<dbReference type="GO" id="GO:0005634">
    <property type="term" value="C:nucleus"/>
    <property type="evidence" value="ECO:0007669"/>
    <property type="project" value="UniProtKB-SubCell"/>
</dbReference>
<dbReference type="InterPro" id="IPR002912">
    <property type="entry name" value="ACT_dom"/>
</dbReference>
<evidence type="ECO:0000313" key="5">
    <source>
        <dbReference type="EMBL" id="KAJ9694122.1"/>
    </source>
</evidence>
<evidence type="ECO:0000256" key="2">
    <source>
        <dbReference type="ARBA" id="ARBA00023242"/>
    </source>
</evidence>
<dbReference type="Pfam" id="PF22754">
    <property type="entry name" value="bHLH-TF_ACT-like_plant"/>
    <property type="match status" value="1"/>
</dbReference>
<keyword evidence="6" id="KW-1185">Reference proteome</keyword>
<dbReference type="AlphaFoldDB" id="A0AA38ZST0"/>
<dbReference type="PANTHER" id="PTHR31945">
    <property type="entry name" value="TRANSCRIPTION FACTOR SCREAM2-RELATED"/>
    <property type="match status" value="1"/>
</dbReference>
<dbReference type="GO" id="GO:0043565">
    <property type="term" value="F:sequence-specific DNA binding"/>
    <property type="evidence" value="ECO:0007669"/>
    <property type="project" value="TreeGrafter"/>
</dbReference>
<sequence length="157" mass="17411">MSSRGRKKAALYEKLQLLRSVTNSSAHSKTSIIVDATKYIEDLKQKVDRLNQDIATSQFSADQNPLPVQVKVETLERGFLINVFSERNCPGLLVSILETFEELGLNVLDARVSCSDSFHLEAVGGENEGQQDSIDAQVVKQAVLQAIKNWSESSEQE</sequence>
<dbReference type="CDD" id="cd04873">
    <property type="entry name" value="ACT_UUR-ACR-like"/>
    <property type="match status" value="1"/>
</dbReference>
<comment type="caution">
    <text evidence="5">The sequence shown here is derived from an EMBL/GenBank/DDBJ whole genome shotgun (WGS) entry which is preliminary data.</text>
</comment>
<dbReference type="EMBL" id="JARBHA010000008">
    <property type="protein sequence ID" value="KAJ9694122.1"/>
    <property type="molecule type" value="Genomic_DNA"/>
</dbReference>
<organism evidence="5 6">
    <name type="scientific">Vitis rotundifolia</name>
    <name type="common">Muscadine grape</name>
    <dbReference type="NCBI Taxonomy" id="103349"/>
    <lineage>
        <taxon>Eukaryota</taxon>
        <taxon>Viridiplantae</taxon>
        <taxon>Streptophyta</taxon>
        <taxon>Embryophyta</taxon>
        <taxon>Tracheophyta</taxon>
        <taxon>Spermatophyta</taxon>
        <taxon>Magnoliopsida</taxon>
        <taxon>eudicotyledons</taxon>
        <taxon>Gunneridae</taxon>
        <taxon>Pentapetalae</taxon>
        <taxon>rosids</taxon>
        <taxon>Vitales</taxon>
        <taxon>Vitaceae</taxon>
        <taxon>Viteae</taxon>
        <taxon>Vitis</taxon>
    </lineage>
</organism>
<proteinExistence type="predicted"/>
<name>A0AA38ZST0_VITRO</name>
<dbReference type="GO" id="GO:0003700">
    <property type="term" value="F:DNA-binding transcription factor activity"/>
    <property type="evidence" value="ECO:0007669"/>
    <property type="project" value="TreeGrafter"/>
</dbReference>
<dbReference type="PANTHER" id="PTHR31945:SF5">
    <property type="entry name" value="TRANSCRIPTION FACTOR SCREAM-LIKE PROTEIN"/>
    <property type="match status" value="1"/>
</dbReference>
<evidence type="ECO:0000256" key="1">
    <source>
        <dbReference type="ARBA" id="ARBA00004123"/>
    </source>
</evidence>
<comment type="subcellular location">
    <subcellularLocation>
        <location evidence="1">Nucleus</location>
    </subcellularLocation>
</comment>
<dbReference type="Proteomes" id="UP001168098">
    <property type="component" value="Unassembled WGS sequence"/>
</dbReference>
<keyword evidence="3" id="KW-0175">Coiled coil</keyword>
<dbReference type="PROSITE" id="PS51671">
    <property type="entry name" value="ACT"/>
    <property type="match status" value="1"/>
</dbReference>
<dbReference type="InterPro" id="IPR051358">
    <property type="entry name" value="TF_AMS/ICE1/BHLH6-like"/>
</dbReference>
<feature type="coiled-coil region" evidence="3">
    <location>
        <begin position="33"/>
        <end position="60"/>
    </location>
</feature>
<accession>A0AA38ZST0</accession>
<evidence type="ECO:0000259" key="4">
    <source>
        <dbReference type="PROSITE" id="PS51671"/>
    </source>
</evidence>
<gene>
    <name evidence="5" type="ORF">PVL29_009889</name>
</gene>
<keyword evidence="2" id="KW-0539">Nucleus</keyword>
<reference evidence="5 6" key="1">
    <citation type="journal article" date="2023" name="BMC Biotechnol.">
        <title>Vitis rotundifolia cv Carlos genome sequencing.</title>
        <authorList>
            <person name="Huff M."/>
            <person name="Hulse-Kemp A."/>
            <person name="Scheffler B."/>
            <person name="Youngblood R."/>
            <person name="Simpson S."/>
            <person name="Babiker E."/>
            <person name="Staton M."/>
        </authorList>
    </citation>
    <scope>NUCLEOTIDE SEQUENCE [LARGE SCALE GENOMIC DNA]</scope>
    <source>
        <tissue evidence="5">Leaf</tissue>
    </source>
</reference>